<dbReference type="Pfam" id="PF00749">
    <property type="entry name" value="tRNA-synt_1c"/>
    <property type="match status" value="1"/>
</dbReference>
<feature type="domain" description="Glutamyl/glutaminyl-tRNA synthetase class Ib catalytic" evidence="8">
    <location>
        <begin position="3"/>
        <end position="293"/>
    </location>
</feature>
<gene>
    <name evidence="9" type="ORF">FJR47_04965</name>
</gene>
<evidence type="ECO:0000259" key="8">
    <source>
        <dbReference type="Pfam" id="PF00749"/>
    </source>
</evidence>
<dbReference type="InterPro" id="IPR008925">
    <property type="entry name" value="aa_tRNA-synth_I_cd-bd_sf"/>
</dbReference>
<comment type="similarity">
    <text evidence="1">Belongs to the class-I aminoacyl-tRNA synthetase family. Glutamate--tRNA ligase type 1 subfamily.</text>
</comment>
<dbReference type="RefSeq" id="WP_152299348.1">
    <property type="nucleotide sequence ID" value="NZ_CP041166.1"/>
</dbReference>
<evidence type="ECO:0000256" key="5">
    <source>
        <dbReference type="ARBA" id="ARBA00022917"/>
    </source>
</evidence>
<proteinExistence type="inferred from homology"/>
<keyword evidence="6 7" id="KW-0030">Aminoacyl-tRNA synthetase</keyword>
<keyword evidence="4 7" id="KW-0067">ATP-binding</keyword>
<dbReference type="GO" id="GO:0004818">
    <property type="term" value="F:glutamate-tRNA ligase activity"/>
    <property type="evidence" value="ECO:0007669"/>
    <property type="project" value="UniProtKB-EC"/>
</dbReference>
<dbReference type="PRINTS" id="PR00987">
    <property type="entry name" value="TRNASYNTHGLU"/>
</dbReference>
<evidence type="ECO:0000256" key="3">
    <source>
        <dbReference type="ARBA" id="ARBA00022741"/>
    </source>
</evidence>
<dbReference type="InterPro" id="IPR000924">
    <property type="entry name" value="Glu/Gln-tRNA-synth"/>
</dbReference>
<name>A0AAJ4DMQ4_9BACT</name>
<dbReference type="GO" id="GO:0006424">
    <property type="term" value="P:glutamyl-tRNA aminoacylation"/>
    <property type="evidence" value="ECO:0007669"/>
    <property type="project" value="InterPro"/>
</dbReference>
<dbReference type="EC" id="6.1.1.17" evidence="9"/>
<dbReference type="AlphaFoldDB" id="A0AAJ4DMQ4"/>
<dbReference type="KEGG" id="suln:FJR47_04965"/>
<evidence type="ECO:0000256" key="6">
    <source>
        <dbReference type="ARBA" id="ARBA00023146"/>
    </source>
</evidence>
<dbReference type="PANTHER" id="PTHR43311:SF2">
    <property type="entry name" value="GLUTAMATE--TRNA LIGASE, MITOCHONDRIAL-RELATED"/>
    <property type="match status" value="1"/>
</dbReference>
<dbReference type="NCBIfam" id="TIGR00464">
    <property type="entry name" value="gltX_bact"/>
    <property type="match status" value="1"/>
</dbReference>
<protein>
    <submittedName>
        <fullName evidence="9">Glutamate--tRNA ligase</fullName>
        <ecNumber evidence="9">6.1.1.17</ecNumber>
    </submittedName>
</protein>
<sequence>MLRFASSPTRDMNIGDLRVALFNYIVSKQRDEGLIIRIEDLDKERNIEGKDEETIGILKLLGIDYSHVVYQSQNFRFHAAMALQLLHEAKAFNCFCSPEWLEKKREEAKNNKETYRYDDACANLPAELVIDNENPFTVRIKKSETPIIIKDHIKGEITFKPQDLESFIIMNENKTPTYNFACGIDDMLGDISLVIRDEEQMNDAPKEDLIRTSLGYEKKIEYAHLPAILGENNALSVKWLLEEGYLPSAIANYLILMGNKPSKEIFYLVDAIEWFDLKNISKESEYFDIDKLRDINKEHLRALDTKELSRYVGFADADIGELARVYLEEASTTKELKSKIGAIFAKKEVPKEFAEAVKTMSEIIKNAPYFEEFDDFKNYIMKESRLNDKIFSKLLRLLLTGAEDGPDISLVYKYIKNYIGEIVK</sequence>
<organism evidence="9 10">
    <name type="scientific">Sulfurimonas xiamenensis</name>
    <dbReference type="NCBI Taxonomy" id="2590021"/>
    <lineage>
        <taxon>Bacteria</taxon>
        <taxon>Pseudomonadati</taxon>
        <taxon>Campylobacterota</taxon>
        <taxon>Epsilonproteobacteria</taxon>
        <taxon>Campylobacterales</taxon>
        <taxon>Sulfurimonadaceae</taxon>
        <taxon>Sulfurimonas</taxon>
    </lineage>
</organism>
<evidence type="ECO:0000313" key="10">
    <source>
        <dbReference type="Proteomes" id="UP000326061"/>
    </source>
</evidence>
<evidence type="ECO:0000256" key="1">
    <source>
        <dbReference type="ARBA" id="ARBA00007894"/>
    </source>
</evidence>
<accession>A0AAJ4DMQ4</accession>
<evidence type="ECO:0000256" key="4">
    <source>
        <dbReference type="ARBA" id="ARBA00022840"/>
    </source>
</evidence>
<dbReference type="GO" id="GO:0005829">
    <property type="term" value="C:cytosol"/>
    <property type="evidence" value="ECO:0007669"/>
    <property type="project" value="TreeGrafter"/>
</dbReference>
<reference evidence="10" key="1">
    <citation type="submission" date="2019-06" db="EMBL/GenBank/DDBJ databases">
        <title>Sulfurimonas gotlandica sp. nov., a chemoautotrophic and psychrotolerant epsilonproteobacterium isolated from a pelagic redoxcline, and an emended description of the genus Sulfurimonas.</title>
        <authorList>
            <person name="Wang S."/>
            <person name="Jiang L."/>
            <person name="Shao Z."/>
        </authorList>
    </citation>
    <scope>NUCLEOTIDE SEQUENCE [LARGE SCALE GENOMIC DNA]</scope>
    <source>
        <strain evidence="10">1-1N</strain>
    </source>
</reference>
<dbReference type="Proteomes" id="UP000326061">
    <property type="component" value="Chromosome"/>
</dbReference>
<dbReference type="InterPro" id="IPR014729">
    <property type="entry name" value="Rossmann-like_a/b/a_fold"/>
</dbReference>
<dbReference type="EMBL" id="CP041166">
    <property type="protein sequence ID" value="QFR43285.1"/>
    <property type="molecule type" value="Genomic_DNA"/>
</dbReference>
<evidence type="ECO:0000256" key="2">
    <source>
        <dbReference type="ARBA" id="ARBA00022598"/>
    </source>
</evidence>
<dbReference type="InterPro" id="IPR020058">
    <property type="entry name" value="Glu/Gln-tRNA-synth_Ib_cat-dom"/>
</dbReference>
<dbReference type="PANTHER" id="PTHR43311">
    <property type="entry name" value="GLUTAMATE--TRNA LIGASE"/>
    <property type="match status" value="1"/>
</dbReference>
<keyword evidence="10" id="KW-1185">Reference proteome</keyword>
<dbReference type="SUPFAM" id="SSF48163">
    <property type="entry name" value="An anticodon-binding domain of class I aminoacyl-tRNA synthetases"/>
    <property type="match status" value="1"/>
</dbReference>
<dbReference type="GO" id="GO:0005524">
    <property type="term" value="F:ATP binding"/>
    <property type="evidence" value="ECO:0007669"/>
    <property type="project" value="UniProtKB-KW"/>
</dbReference>
<keyword evidence="5 7" id="KW-0648">Protein biosynthesis</keyword>
<dbReference type="Gene3D" id="3.40.50.620">
    <property type="entry name" value="HUPs"/>
    <property type="match status" value="1"/>
</dbReference>
<evidence type="ECO:0000256" key="7">
    <source>
        <dbReference type="RuleBase" id="RU363037"/>
    </source>
</evidence>
<dbReference type="InterPro" id="IPR049940">
    <property type="entry name" value="GluQ/Sye"/>
</dbReference>
<dbReference type="SUPFAM" id="SSF52374">
    <property type="entry name" value="Nucleotidylyl transferase"/>
    <property type="match status" value="1"/>
</dbReference>
<keyword evidence="2 7" id="KW-0436">Ligase</keyword>
<dbReference type="InterPro" id="IPR004527">
    <property type="entry name" value="Glu-tRNA-ligase_bac/mito"/>
</dbReference>
<keyword evidence="3 7" id="KW-0547">Nucleotide-binding</keyword>
<dbReference type="GO" id="GO:0000049">
    <property type="term" value="F:tRNA binding"/>
    <property type="evidence" value="ECO:0007669"/>
    <property type="project" value="InterPro"/>
</dbReference>
<evidence type="ECO:0000313" key="9">
    <source>
        <dbReference type="EMBL" id="QFR43285.1"/>
    </source>
</evidence>